<dbReference type="Pfam" id="PF03319">
    <property type="entry name" value="EutN_CcmL"/>
    <property type="match status" value="1"/>
</dbReference>
<dbReference type="Gene3D" id="2.40.50.220">
    <property type="entry name" value="EutN/Ccml"/>
    <property type="match status" value="1"/>
</dbReference>
<dbReference type="RefSeq" id="WP_110131186.1">
    <property type="nucleotide sequence ID" value="NZ_QHJQ01000006.1"/>
</dbReference>
<proteinExistence type="predicted"/>
<dbReference type="OrthoDB" id="196153at2"/>
<keyword evidence="2" id="KW-1283">Bacterial microcompartment</keyword>
<organism evidence="3 4">
    <name type="scientific">Coraliomargarita sinensis</name>
    <dbReference type="NCBI Taxonomy" id="2174842"/>
    <lineage>
        <taxon>Bacteria</taxon>
        <taxon>Pseudomonadati</taxon>
        <taxon>Verrucomicrobiota</taxon>
        <taxon>Opitutia</taxon>
        <taxon>Puniceicoccales</taxon>
        <taxon>Coraliomargaritaceae</taxon>
        <taxon>Coraliomargarita</taxon>
    </lineage>
</organism>
<protein>
    <submittedName>
        <fullName evidence="3">Carbon dioxide concentrating mechanism protein CcmL</fullName>
    </submittedName>
</protein>
<evidence type="ECO:0000313" key="4">
    <source>
        <dbReference type="Proteomes" id="UP000247099"/>
    </source>
</evidence>
<dbReference type="InParanoid" id="A0A317ZEW9"/>
<evidence type="ECO:0000313" key="3">
    <source>
        <dbReference type="EMBL" id="PXA03830.1"/>
    </source>
</evidence>
<dbReference type="CDD" id="cd01614">
    <property type="entry name" value="EutN_CcmL"/>
    <property type="match status" value="1"/>
</dbReference>
<accession>A0A317ZEW9</accession>
<dbReference type="EMBL" id="QHJQ01000006">
    <property type="protein sequence ID" value="PXA03830.1"/>
    <property type="molecule type" value="Genomic_DNA"/>
</dbReference>
<name>A0A317ZEW9_9BACT</name>
<dbReference type="GO" id="GO:0031469">
    <property type="term" value="C:bacterial microcompartment"/>
    <property type="evidence" value="ECO:0007669"/>
    <property type="project" value="UniProtKB-SubCell"/>
</dbReference>
<dbReference type="SUPFAM" id="SSF159133">
    <property type="entry name" value="EutN/CcmL-like"/>
    <property type="match status" value="1"/>
</dbReference>
<dbReference type="PANTHER" id="PTHR36539">
    <property type="entry name" value="ETHANOLAMINE UTILIZATION PROTEIN EUTN"/>
    <property type="match status" value="1"/>
</dbReference>
<keyword evidence="4" id="KW-1185">Reference proteome</keyword>
<dbReference type="PROSITE" id="PS51932">
    <property type="entry name" value="BMV"/>
    <property type="match status" value="1"/>
</dbReference>
<gene>
    <name evidence="3" type="ORF">DDZ13_09305</name>
</gene>
<sequence>MKPGRVIGTVTLSQGAPQFRGARWLLVSPMGKDELSGKNAGLSQASTPVVYDKIGAGVGDEILYVEGAEATQPFPEPIPLDAINVAILDHYAYAPPASS</sequence>
<reference evidence="3 4" key="1">
    <citation type="submission" date="2018-05" db="EMBL/GenBank/DDBJ databases">
        <title>Coraliomargarita sinensis sp. nov., isolated from a marine solar saltern.</title>
        <authorList>
            <person name="Zhou L.Y."/>
        </authorList>
    </citation>
    <scope>NUCLEOTIDE SEQUENCE [LARGE SCALE GENOMIC DNA]</scope>
    <source>
        <strain evidence="3 4">WN38</strain>
    </source>
</reference>
<dbReference type="AlphaFoldDB" id="A0A317ZEW9"/>
<comment type="subcellular location">
    <subcellularLocation>
        <location evidence="1">Bacterial microcompartment</location>
    </subcellularLocation>
</comment>
<dbReference type="InterPro" id="IPR036677">
    <property type="entry name" value="EutN_CcmL_sf"/>
</dbReference>
<evidence type="ECO:0000256" key="2">
    <source>
        <dbReference type="ARBA" id="ARBA00024446"/>
    </source>
</evidence>
<dbReference type="PANTHER" id="PTHR36539:SF1">
    <property type="entry name" value="BACTERIAL MICROCOMPARTMENT SHELL VERTEX PROTEIN EUTN"/>
    <property type="match status" value="1"/>
</dbReference>
<evidence type="ECO:0000256" key="1">
    <source>
        <dbReference type="ARBA" id="ARBA00024322"/>
    </source>
</evidence>
<dbReference type="Proteomes" id="UP000247099">
    <property type="component" value="Unassembled WGS sequence"/>
</dbReference>
<comment type="caution">
    <text evidence="3">The sequence shown here is derived from an EMBL/GenBank/DDBJ whole genome shotgun (WGS) entry which is preliminary data.</text>
</comment>
<dbReference type="InterPro" id="IPR004992">
    <property type="entry name" value="EutN_CcmL"/>
</dbReference>